<sequence>MTDTRQVLLDELRQRRTELNLPPLLKRDFQPASGVEAITDSSSPGPVLRVMQWNLLAQALSTGDDNFVLCPSEALAWDHRKLHILEEILTYDATVVCLEEVDHFSYIRDNLAKVGYEGCFFPKPDSPCLYTPENYGPDGCAMFWKSAEVECISEDDINLCVASGEETNQVAILCELKYKTSQKAFFVAVTHLKSKKPYWELRHEQGKYLENRLLRQAKDSPLMVCGDFNAEPTEQVYATFKTSILSLSSAYCHLSSEMQEPEYTTWKVRGGSHGRQTEDAHCIDYMFYTQEHLQPVSLLKMPTGDEIGEKRLPSFAYPSDHLSLVVDFVFKD</sequence>
<dbReference type="Gene3D" id="3.60.10.10">
    <property type="entry name" value="Endonuclease/exonuclease/phosphatase"/>
    <property type="match status" value="1"/>
</dbReference>
<feature type="domain" description="Endonuclease/exonuclease/phosphatase" evidence="4">
    <location>
        <begin position="51"/>
        <end position="321"/>
    </location>
</feature>
<keyword evidence="6" id="KW-1185">Reference proteome</keyword>
<gene>
    <name evidence="5" type="ORF">BaRGS_00035356</name>
</gene>
<dbReference type="Pfam" id="PF03372">
    <property type="entry name" value="Exo_endo_phos"/>
    <property type="match status" value="1"/>
</dbReference>
<evidence type="ECO:0000256" key="3">
    <source>
        <dbReference type="ARBA" id="ARBA00023807"/>
    </source>
</evidence>
<dbReference type="EMBL" id="JACVVK020000472">
    <property type="protein sequence ID" value="KAK7473383.1"/>
    <property type="molecule type" value="Genomic_DNA"/>
</dbReference>
<dbReference type="SUPFAM" id="SSF56219">
    <property type="entry name" value="DNase I-like"/>
    <property type="match status" value="1"/>
</dbReference>
<dbReference type="InterPro" id="IPR036691">
    <property type="entry name" value="Endo/exonu/phosph_ase_sf"/>
</dbReference>
<comment type="caution">
    <text evidence="5">The sequence shown here is derived from an EMBL/GenBank/DDBJ whole genome shotgun (WGS) entry which is preliminary data.</text>
</comment>
<dbReference type="GO" id="GO:0016787">
    <property type="term" value="F:hydrolase activity"/>
    <property type="evidence" value="ECO:0007669"/>
    <property type="project" value="UniProtKB-KW"/>
</dbReference>
<dbReference type="Proteomes" id="UP001519460">
    <property type="component" value="Unassembled WGS sequence"/>
</dbReference>
<dbReference type="AlphaFoldDB" id="A0ABD0JEW8"/>
<evidence type="ECO:0000256" key="1">
    <source>
        <dbReference type="ARBA" id="ARBA00010774"/>
    </source>
</evidence>
<proteinExistence type="inferred from homology"/>
<organism evidence="5 6">
    <name type="scientific">Batillaria attramentaria</name>
    <dbReference type="NCBI Taxonomy" id="370345"/>
    <lineage>
        <taxon>Eukaryota</taxon>
        <taxon>Metazoa</taxon>
        <taxon>Spiralia</taxon>
        <taxon>Lophotrochozoa</taxon>
        <taxon>Mollusca</taxon>
        <taxon>Gastropoda</taxon>
        <taxon>Caenogastropoda</taxon>
        <taxon>Sorbeoconcha</taxon>
        <taxon>Cerithioidea</taxon>
        <taxon>Batillariidae</taxon>
        <taxon>Batillaria</taxon>
    </lineage>
</organism>
<evidence type="ECO:0000313" key="6">
    <source>
        <dbReference type="Proteomes" id="UP001519460"/>
    </source>
</evidence>
<reference evidence="5 6" key="1">
    <citation type="journal article" date="2023" name="Sci. Data">
        <title>Genome assembly of the Korean intertidal mud-creeper Batillaria attramentaria.</title>
        <authorList>
            <person name="Patra A.K."/>
            <person name="Ho P.T."/>
            <person name="Jun S."/>
            <person name="Lee S.J."/>
            <person name="Kim Y."/>
            <person name="Won Y.J."/>
        </authorList>
    </citation>
    <scope>NUCLEOTIDE SEQUENCE [LARGE SCALE GENOMIC DNA]</scope>
    <source>
        <strain evidence="5">Wonlab-2016</strain>
    </source>
</reference>
<dbReference type="GO" id="GO:0006139">
    <property type="term" value="P:nucleobase-containing compound metabolic process"/>
    <property type="evidence" value="ECO:0007669"/>
    <property type="project" value="UniProtKB-ARBA"/>
</dbReference>
<accession>A0ABD0JEW8</accession>
<dbReference type="InterPro" id="IPR005135">
    <property type="entry name" value="Endo/exonuclease/phosphatase"/>
</dbReference>
<dbReference type="PANTHER" id="PTHR12121:SF45">
    <property type="entry name" value="NOCTURNIN"/>
    <property type="match status" value="1"/>
</dbReference>
<dbReference type="PANTHER" id="PTHR12121">
    <property type="entry name" value="CARBON CATABOLITE REPRESSOR PROTEIN 4"/>
    <property type="match status" value="1"/>
</dbReference>
<dbReference type="InterPro" id="IPR050410">
    <property type="entry name" value="CCR4/nocturin_mRNA_transcr"/>
</dbReference>
<evidence type="ECO:0000256" key="2">
    <source>
        <dbReference type="ARBA" id="ARBA00022801"/>
    </source>
</evidence>
<keyword evidence="2" id="KW-0378">Hydrolase</keyword>
<name>A0ABD0JEW8_9CAEN</name>
<comment type="similarity">
    <text evidence="1">Belongs to the CCR4/nocturin family.</text>
</comment>
<evidence type="ECO:0000259" key="4">
    <source>
        <dbReference type="Pfam" id="PF03372"/>
    </source>
</evidence>
<protein>
    <recommendedName>
        <fullName evidence="3">Nocturnin</fullName>
    </recommendedName>
</protein>
<evidence type="ECO:0000313" key="5">
    <source>
        <dbReference type="EMBL" id="KAK7473383.1"/>
    </source>
</evidence>